<dbReference type="InterPro" id="IPR029028">
    <property type="entry name" value="Alpha/beta_knot_MTases"/>
</dbReference>
<dbReference type="InterPro" id="IPR006700">
    <property type="entry name" value="RsmE"/>
</dbReference>
<dbReference type="EMBL" id="CP013259">
    <property type="protein sequence ID" value="ANZ22610.1"/>
    <property type="molecule type" value="Genomic_DNA"/>
</dbReference>
<protein>
    <recommendedName>
        <fullName evidence="4 12">Ribosomal RNA small subunit methyltransferase E</fullName>
        <ecNumber evidence="3 12">2.1.1.193</ecNumber>
    </recommendedName>
</protein>
<evidence type="ECO:0000313" key="16">
    <source>
        <dbReference type="Proteomes" id="UP000093070"/>
    </source>
</evidence>
<proteinExistence type="inferred from homology"/>
<reference evidence="15 16" key="1">
    <citation type="submission" date="2015-11" db="EMBL/GenBank/DDBJ databases">
        <title>The complete genome of Buchnera aphidicola from Diuraphis noxia biotype SAM.</title>
        <authorList>
            <person name="Burger N.F.V."/>
            <person name="Oberholster A.-M."/>
        </authorList>
    </citation>
    <scope>NUCLEOTIDE SEQUENCE [LARGE SCALE GENOMIC DNA]</scope>
    <source>
        <strain evidence="15">SAM</strain>
    </source>
</reference>
<evidence type="ECO:0000313" key="15">
    <source>
        <dbReference type="EMBL" id="ANZ22610.1"/>
    </source>
</evidence>
<dbReference type="NCBIfam" id="TIGR00046">
    <property type="entry name" value="RsmE family RNA methyltransferase"/>
    <property type="match status" value="1"/>
</dbReference>
<dbReference type="InterPro" id="IPR029026">
    <property type="entry name" value="tRNA_m1G_MTases_N"/>
</dbReference>
<dbReference type="SUPFAM" id="SSF88697">
    <property type="entry name" value="PUA domain-like"/>
    <property type="match status" value="1"/>
</dbReference>
<dbReference type="GO" id="GO:0005737">
    <property type="term" value="C:cytoplasm"/>
    <property type="evidence" value="ECO:0007669"/>
    <property type="project" value="UniProtKB-SubCell"/>
</dbReference>
<dbReference type="PANTHER" id="PTHR30027:SF3">
    <property type="entry name" value="16S RRNA (URACIL(1498)-N(3))-METHYLTRANSFERASE"/>
    <property type="match status" value="1"/>
</dbReference>
<evidence type="ECO:0000256" key="5">
    <source>
        <dbReference type="ARBA" id="ARBA00022490"/>
    </source>
</evidence>
<dbReference type="InterPro" id="IPR046886">
    <property type="entry name" value="RsmE_MTase_dom"/>
</dbReference>
<dbReference type="Gene3D" id="2.40.240.20">
    <property type="entry name" value="Hypothetical PUA domain-like, domain 1"/>
    <property type="match status" value="1"/>
</dbReference>
<keyword evidence="7 12" id="KW-0489">Methyltransferase</keyword>
<evidence type="ECO:0000259" key="13">
    <source>
        <dbReference type="Pfam" id="PF04452"/>
    </source>
</evidence>
<evidence type="ECO:0000256" key="2">
    <source>
        <dbReference type="ARBA" id="ARBA00005528"/>
    </source>
</evidence>
<dbReference type="GO" id="GO:0070042">
    <property type="term" value="F:rRNA (uridine-N3-)-methyltransferase activity"/>
    <property type="evidence" value="ECO:0007669"/>
    <property type="project" value="TreeGrafter"/>
</dbReference>
<dbReference type="PANTHER" id="PTHR30027">
    <property type="entry name" value="RIBOSOMAL RNA SMALL SUBUNIT METHYLTRANSFERASE E"/>
    <property type="match status" value="1"/>
</dbReference>
<dbReference type="InterPro" id="IPR046887">
    <property type="entry name" value="RsmE_PUA-like"/>
</dbReference>
<dbReference type="OrthoDB" id="9815641at2"/>
<dbReference type="EC" id="2.1.1.193" evidence="3 12"/>
<comment type="catalytic activity">
    <reaction evidence="11 12">
        <text>uridine(1498) in 16S rRNA + S-adenosyl-L-methionine = N(3)-methyluridine(1498) in 16S rRNA + S-adenosyl-L-homocysteine + H(+)</text>
        <dbReference type="Rhea" id="RHEA:42920"/>
        <dbReference type="Rhea" id="RHEA-COMP:10283"/>
        <dbReference type="Rhea" id="RHEA-COMP:10284"/>
        <dbReference type="ChEBI" id="CHEBI:15378"/>
        <dbReference type="ChEBI" id="CHEBI:57856"/>
        <dbReference type="ChEBI" id="CHEBI:59789"/>
        <dbReference type="ChEBI" id="CHEBI:65315"/>
        <dbReference type="ChEBI" id="CHEBI:74502"/>
        <dbReference type="EC" id="2.1.1.193"/>
    </reaction>
</comment>
<dbReference type="AlphaFoldDB" id="A0A1B2H8R4"/>
<sequence length="249" mass="29149">MKHKIPRIYMKEHLQINQTYNLSKDNSHYLSKVLRIKIQDKIEIFNNTNYVFFAKIICITFHAIKIKIYKNEIKNNESSINIHIGQVISKNDKIEFIIQKSTEMGIKQITPLFSENCNIQQKFFNFSHKIKRWKKIIISSCQQCNRNIIPKIKKPEDILSWCKNNKKNDMKIIFHPESDVTINQLTEFKKYIRIVIGPEGGFSKNEIKKIIKCGFTSVKLGPRILRTETAAIVAITALQTKFGELKNSF</sequence>
<name>A0A1B2H8R4_BUCDN</name>
<organism evidence="15 16">
    <name type="scientific">Buchnera aphidicola subsp. Diuraphis noxia</name>
    <dbReference type="NCBI Taxonomy" id="118101"/>
    <lineage>
        <taxon>Bacteria</taxon>
        <taxon>Pseudomonadati</taxon>
        <taxon>Pseudomonadota</taxon>
        <taxon>Gammaproteobacteria</taxon>
        <taxon>Enterobacterales</taxon>
        <taxon>Erwiniaceae</taxon>
        <taxon>Buchnera</taxon>
    </lineage>
</organism>
<gene>
    <name evidence="15" type="ORF">ATN01_02030</name>
</gene>
<evidence type="ECO:0000256" key="11">
    <source>
        <dbReference type="ARBA" id="ARBA00047944"/>
    </source>
</evidence>
<dbReference type="GO" id="GO:0070475">
    <property type="term" value="P:rRNA base methylation"/>
    <property type="evidence" value="ECO:0007669"/>
    <property type="project" value="TreeGrafter"/>
</dbReference>
<dbReference type="PIRSF" id="PIRSF015601">
    <property type="entry name" value="MTase_slr0722"/>
    <property type="match status" value="1"/>
</dbReference>
<dbReference type="Pfam" id="PF04452">
    <property type="entry name" value="Methyltrans_RNA"/>
    <property type="match status" value="1"/>
</dbReference>
<feature type="domain" description="Ribosomal RNA small subunit methyltransferase E methyltransferase" evidence="13">
    <location>
        <begin position="77"/>
        <end position="239"/>
    </location>
</feature>
<evidence type="ECO:0000256" key="12">
    <source>
        <dbReference type="PIRNR" id="PIRNR015601"/>
    </source>
</evidence>
<evidence type="ECO:0000256" key="7">
    <source>
        <dbReference type="ARBA" id="ARBA00022603"/>
    </source>
</evidence>
<comment type="subcellular location">
    <subcellularLocation>
        <location evidence="1 12">Cytoplasm</location>
    </subcellularLocation>
</comment>
<accession>A0A1B2H8R4</accession>
<feature type="domain" description="Ribosomal RNA small subunit methyltransferase E PUA-like" evidence="14">
    <location>
        <begin position="22"/>
        <end position="68"/>
    </location>
</feature>
<comment type="similarity">
    <text evidence="2 12">Belongs to the RNA methyltransferase RsmE family.</text>
</comment>
<dbReference type="Pfam" id="PF20260">
    <property type="entry name" value="PUA_4"/>
    <property type="match status" value="1"/>
</dbReference>
<dbReference type="Proteomes" id="UP000093070">
    <property type="component" value="Chromosome"/>
</dbReference>
<dbReference type="CDD" id="cd18084">
    <property type="entry name" value="RsmE-like"/>
    <property type="match status" value="1"/>
</dbReference>
<dbReference type="RefSeq" id="WP_075433432.1">
    <property type="nucleotide sequence ID" value="NZ_CP013259.1"/>
</dbReference>
<keyword evidence="9 12" id="KW-0949">S-adenosyl-L-methionine</keyword>
<keyword evidence="5 12" id="KW-0963">Cytoplasm</keyword>
<evidence type="ECO:0000256" key="4">
    <source>
        <dbReference type="ARBA" id="ARBA00013673"/>
    </source>
</evidence>
<dbReference type="PATRIC" id="fig|118101.4.peg.403"/>
<keyword evidence="8 12" id="KW-0808">Transferase</keyword>
<dbReference type="InterPro" id="IPR015947">
    <property type="entry name" value="PUA-like_sf"/>
</dbReference>
<evidence type="ECO:0000256" key="8">
    <source>
        <dbReference type="ARBA" id="ARBA00022679"/>
    </source>
</evidence>
<keyword evidence="6 12" id="KW-0698">rRNA processing</keyword>
<evidence type="ECO:0000256" key="6">
    <source>
        <dbReference type="ARBA" id="ARBA00022552"/>
    </source>
</evidence>
<evidence type="ECO:0000256" key="9">
    <source>
        <dbReference type="ARBA" id="ARBA00022691"/>
    </source>
</evidence>
<dbReference type="Gene3D" id="3.40.1280.10">
    <property type="match status" value="1"/>
</dbReference>
<comment type="function">
    <text evidence="10 12">Specifically methylates the N3 position of the uracil ring of uridine 1498 (m3U1498) in 16S rRNA. Acts on the fully assembled 30S ribosomal subunit.</text>
</comment>
<evidence type="ECO:0000256" key="10">
    <source>
        <dbReference type="ARBA" id="ARBA00025699"/>
    </source>
</evidence>
<dbReference type="SUPFAM" id="SSF75217">
    <property type="entry name" value="alpha/beta knot"/>
    <property type="match status" value="1"/>
</dbReference>
<dbReference type="NCBIfam" id="NF008692">
    <property type="entry name" value="PRK11713.1-5"/>
    <property type="match status" value="1"/>
</dbReference>
<evidence type="ECO:0000259" key="14">
    <source>
        <dbReference type="Pfam" id="PF20260"/>
    </source>
</evidence>
<evidence type="ECO:0000256" key="3">
    <source>
        <dbReference type="ARBA" id="ARBA00012328"/>
    </source>
</evidence>
<evidence type="ECO:0000256" key="1">
    <source>
        <dbReference type="ARBA" id="ARBA00004496"/>
    </source>
</evidence>
<dbReference type="STRING" id="118101.ATN01_02030"/>